<feature type="domain" description="NAD(P)-binding" evidence="1">
    <location>
        <begin position="8"/>
        <end position="203"/>
    </location>
</feature>
<dbReference type="InterPro" id="IPR036291">
    <property type="entry name" value="NAD(P)-bd_dom_sf"/>
</dbReference>
<organism evidence="2 3">
    <name type="scientific">Isoptericola cucumis</name>
    <dbReference type="NCBI Taxonomy" id="1776856"/>
    <lineage>
        <taxon>Bacteria</taxon>
        <taxon>Bacillati</taxon>
        <taxon>Actinomycetota</taxon>
        <taxon>Actinomycetes</taxon>
        <taxon>Micrococcales</taxon>
        <taxon>Promicromonosporaceae</taxon>
        <taxon>Isoptericola</taxon>
    </lineage>
</organism>
<name>A0ABQ2BB74_9MICO</name>
<sequence length="214" mass="22180">MARITVIGGTGYAGTHIVREAARRGHDVTSVSRSLPAEPVDGVRYDTGSVLEDDTLRAAAAGADAVVATVSPRGEMAGEVAPAYARLADVAREHGVRLGVVGGAGSLLVAPGGPRLVDTPEFPEAFQAEAREFAGILDDLREQPDGLDWFYLSPAATFGAYAPGEATGTYRTGGDVLVTDDSGQSAISGPDFAAALVDEIENPAHRRERFTVAS</sequence>
<dbReference type="PANTHER" id="PTHR43355">
    <property type="entry name" value="FLAVIN REDUCTASE (NADPH)"/>
    <property type="match status" value="1"/>
</dbReference>
<evidence type="ECO:0000259" key="1">
    <source>
        <dbReference type="Pfam" id="PF13460"/>
    </source>
</evidence>
<evidence type="ECO:0000313" key="2">
    <source>
        <dbReference type="EMBL" id="GGI09661.1"/>
    </source>
</evidence>
<comment type="caution">
    <text evidence="2">The sequence shown here is derived from an EMBL/GenBank/DDBJ whole genome shotgun (WGS) entry which is preliminary data.</text>
</comment>
<proteinExistence type="predicted"/>
<dbReference type="PANTHER" id="PTHR43355:SF2">
    <property type="entry name" value="FLAVIN REDUCTASE (NADPH)"/>
    <property type="match status" value="1"/>
</dbReference>
<dbReference type="Gene3D" id="3.40.50.720">
    <property type="entry name" value="NAD(P)-binding Rossmann-like Domain"/>
    <property type="match status" value="1"/>
</dbReference>
<dbReference type="InterPro" id="IPR051606">
    <property type="entry name" value="Polyketide_Oxido-like"/>
</dbReference>
<dbReference type="InterPro" id="IPR016040">
    <property type="entry name" value="NAD(P)-bd_dom"/>
</dbReference>
<dbReference type="EMBL" id="BMDG01000009">
    <property type="protein sequence ID" value="GGI09661.1"/>
    <property type="molecule type" value="Genomic_DNA"/>
</dbReference>
<evidence type="ECO:0000313" key="3">
    <source>
        <dbReference type="Proteomes" id="UP000632535"/>
    </source>
</evidence>
<dbReference type="SUPFAM" id="SSF51735">
    <property type="entry name" value="NAD(P)-binding Rossmann-fold domains"/>
    <property type="match status" value="1"/>
</dbReference>
<dbReference type="Pfam" id="PF13460">
    <property type="entry name" value="NAD_binding_10"/>
    <property type="match status" value="1"/>
</dbReference>
<protein>
    <submittedName>
        <fullName evidence="2">NAD-dependent epimerase</fullName>
    </submittedName>
</protein>
<accession>A0ABQ2BB74</accession>
<keyword evidence="3" id="KW-1185">Reference proteome</keyword>
<dbReference type="RefSeq" id="WP_188524270.1">
    <property type="nucleotide sequence ID" value="NZ_BMDG01000009.1"/>
</dbReference>
<reference evidence="3" key="1">
    <citation type="journal article" date="2019" name="Int. J. Syst. Evol. Microbiol.">
        <title>The Global Catalogue of Microorganisms (GCM) 10K type strain sequencing project: providing services to taxonomists for standard genome sequencing and annotation.</title>
        <authorList>
            <consortium name="The Broad Institute Genomics Platform"/>
            <consortium name="The Broad Institute Genome Sequencing Center for Infectious Disease"/>
            <person name="Wu L."/>
            <person name="Ma J."/>
        </authorList>
    </citation>
    <scope>NUCLEOTIDE SEQUENCE [LARGE SCALE GENOMIC DNA]</scope>
    <source>
        <strain evidence="3">CCM 8653</strain>
    </source>
</reference>
<dbReference type="Proteomes" id="UP000632535">
    <property type="component" value="Unassembled WGS sequence"/>
</dbReference>
<gene>
    <name evidence="2" type="ORF">GCM10007368_27300</name>
</gene>